<protein>
    <recommendedName>
        <fullName evidence="4">Cullin family profile domain-containing protein</fullName>
    </recommendedName>
</protein>
<reference evidence="5 6" key="1">
    <citation type="submission" date="2024-04" db="EMBL/GenBank/DDBJ databases">
        <title>Tritrichomonas musculus Genome.</title>
        <authorList>
            <person name="Alves-Ferreira E."/>
            <person name="Grigg M."/>
            <person name="Lorenzi H."/>
            <person name="Galac M."/>
        </authorList>
    </citation>
    <scope>NUCLEOTIDE SEQUENCE [LARGE SCALE GENOMIC DNA]</scope>
    <source>
        <strain evidence="5 6">EAF2021</strain>
    </source>
</reference>
<comment type="similarity">
    <text evidence="1 2 3">Belongs to the cullin family.</text>
</comment>
<keyword evidence="6" id="KW-1185">Reference proteome</keyword>
<gene>
    <name evidence="5" type="ORF">M9Y10_019564</name>
</gene>
<evidence type="ECO:0000259" key="4">
    <source>
        <dbReference type="PROSITE" id="PS50069"/>
    </source>
</evidence>
<dbReference type="SUPFAM" id="SSF46785">
    <property type="entry name" value="Winged helix' DNA-binding domain"/>
    <property type="match status" value="1"/>
</dbReference>
<name>A0ABR2HGN4_9EUKA</name>
<dbReference type="InterPro" id="IPR016159">
    <property type="entry name" value="Cullin_repeat-like_dom_sf"/>
</dbReference>
<dbReference type="PANTHER" id="PTHR11932">
    <property type="entry name" value="CULLIN"/>
    <property type="match status" value="1"/>
</dbReference>
<dbReference type="Gene3D" id="3.30.230.130">
    <property type="entry name" value="Cullin, Chain C, Domain 2"/>
    <property type="match status" value="1"/>
</dbReference>
<evidence type="ECO:0000256" key="1">
    <source>
        <dbReference type="ARBA" id="ARBA00006019"/>
    </source>
</evidence>
<evidence type="ECO:0000313" key="6">
    <source>
        <dbReference type="Proteomes" id="UP001470230"/>
    </source>
</evidence>
<dbReference type="InterPro" id="IPR001373">
    <property type="entry name" value="Cullin_N"/>
</dbReference>
<dbReference type="InterPro" id="IPR016158">
    <property type="entry name" value="Cullin_homology"/>
</dbReference>
<dbReference type="InterPro" id="IPR036317">
    <property type="entry name" value="Cullin_homology_sf"/>
</dbReference>
<evidence type="ECO:0000256" key="2">
    <source>
        <dbReference type="PROSITE-ProRule" id="PRU00330"/>
    </source>
</evidence>
<dbReference type="InterPro" id="IPR036390">
    <property type="entry name" value="WH_DNA-bd_sf"/>
</dbReference>
<dbReference type="Proteomes" id="UP001470230">
    <property type="component" value="Unassembled WGS sequence"/>
</dbReference>
<comment type="caution">
    <text evidence="5">The sequence shown here is derived from an EMBL/GenBank/DDBJ whole genome shotgun (WGS) entry which is preliminary data.</text>
</comment>
<dbReference type="Pfam" id="PF26557">
    <property type="entry name" value="Cullin_AB"/>
    <property type="match status" value="1"/>
</dbReference>
<proteinExistence type="inferred from homology"/>
<accession>A0ABR2HGN4</accession>
<sequence length="738" mass="85950">MNRFELINSIKSQNLVGDPKETLQNAIKDTLNSKQSDLQLSTIHKACSELVGKEQYDLIFNILTESLKAHFSNWHDQLSSVAGDPLLTKLCDQYEDFKTYCLLFPRFYMSFDRHFKKEEPEKTLNHIRKLFIQIILSDTNLFKKAATPSIIKVIFNVQNKSDNEMSKSDIEMSNVKLLLEMYYSFKDESFGSEIFSHFIDNLQEQEAEFYERFFSINFYSNPFSKYLTTVSDQYKKEEHIFTKIFQPKEVREFLSNFIFSLLISKQDEFLNGPEPGIAQALASEDQLSLRWFVETYQLFDIDLKPIYSTCACYIMNAMLKRTQEFPYEGNEIKKFNASEQIGKLIDSAIKLSDPYMKLFTSKESKNQLEDSIKLAWNDEKFNITVNFNDYIDAFIKSNIEDESKDKQLAIIARFYRYLSDKTQFNNIYESAFIRRLIKMRERVFIKELPVINAIKKVSTNFMLNYDAYKKQFKDCEIIRSDFEQLSEDNGKNKYVKIEPMIFDRSIFPLPNEEETNIPVQVTETNKAFIDFFSEKFKQRTLSLVWSGSTVQLTLKFARNNYTVITDLPCGTLILALNEKSMKFSEITNLLQNKAIAAKVVKKLSEASHKLLKREKDKSAPEGSKSLSDNDVFSLNPNFYHKLACVVIPPIGSERKAALDLAMVTDRKEKCDSINAAIVRLLKQNKKYEMGKLEREVIALLSDNFTCPAENVRRRVVELEGSFVRREIINGETIIFYNQ</sequence>
<dbReference type="Gene3D" id="1.20.1310.10">
    <property type="entry name" value="Cullin Repeats"/>
    <property type="match status" value="2"/>
</dbReference>
<evidence type="ECO:0000256" key="3">
    <source>
        <dbReference type="RuleBase" id="RU003829"/>
    </source>
</evidence>
<dbReference type="PROSITE" id="PS50069">
    <property type="entry name" value="CULLIN_2"/>
    <property type="match status" value="1"/>
</dbReference>
<dbReference type="SUPFAM" id="SSF74788">
    <property type="entry name" value="Cullin repeat-like"/>
    <property type="match status" value="1"/>
</dbReference>
<dbReference type="InterPro" id="IPR059120">
    <property type="entry name" value="Cullin-like_AB"/>
</dbReference>
<dbReference type="Gene3D" id="1.10.10.10">
    <property type="entry name" value="Winged helix-like DNA-binding domain superfamily/Winged helix DNA-binding domain"/>
    <property type="match status" value="1"/>
</dbReference>
<organism evidence="5 6">
    <name type="scientific">Tritrichomonas musculus</name>
    <dbReference type="NCBI Taxonomy" id="1915356"/>
    <lineage>
        <taxon>Eukaryota</taxon>
        <taxon>Metamonada</taxon>
        <taxon>Parabasalia</taxon>
        <taxon>Tritrichomonadida</taxon>
        <taxon>Tritrichomonadidae</taxon>
        <taxon>Tritrichomonas</taxon>
    </lineage>
</organism>
<evidence type="ECO:0000313" key="5">
    <source>
        <dbReference type="EMBL" id="KAK8846990.1"/>
    </source>
</evidence>
<dbReference type="InterPro" id="IPR045093">
    <property type="entry name" value="Cullin"/>
</dbReference>
<dbReference type="SUPFAM" id="SSF75632">
    <property type="entry name" value="Cullin homology domain"/>
    <property type="match status" value="1"/>
</dbReference>
<feature type="domain" description="Cullin family profile" evidence="4">
    <location>
        <begin position="336"/>
        <end position="602"/>
    </location>
</feature>
<dbReference type="EMBL" id="JAPFFF010000028">
    <property type="protein sequence ID" value="KAK8846990.1"/>
    <property type="molecule type" value="Genomic_DNA"/>
</dbReference>
<dbReference type="InterPro" id="IPR036388">
    <property type="entry name" value="WH-like_DNA-bd_sf"/>
</dbReference>
<dbReference type="Pfam" id="PF00888">
    <property type="entry name" value="Cullin"/>
    <property type="match status" value="1"/>
</dbReference>